<name>A0AAW0Q8N4_9PEZI</name>
<dbReference type="PROSITE" id="PS50181">
    <property type="entry name" value="FBOX"/>
    <property type="match status" value="1"/>
</dbReference>
<feature type="domain" description="F-box" evidence="1">
    <location>
        <begin position="7"/>
        <end position="55"/>
    </location>
</feature>
<gene>
    <name evidence="2" type="ORF">PG999_014230</name>
</gene>
<dbReference type="AlphaFoldDB" id="A0AAW0Q8N4"/>
<evidence type="ECO:0000259" key="1">
    <source>
        <dbReference type="PROSITE" id="PS50181"/>
    </source>
</evidence>
<dbReference type="InterPro" id="IPR001810">
    <property type="entry name" value="F-box_dom"/>
</dbReference>
<organism evidence="2 3">
    <name type="scientific">Apiospora kogelbergensis</name>
    <dbReference type="NCBI Taxonomy" id="1337665"/>
    <lineage>
        <taxon>Eukaryota</taxon>
        <taxon>Fungi</taxon>
        <taxon>Dikarya</taxon>
        <taxon>Ascomycota</taxon>
        <taxon>Pezizomycotina</taxon>
        <taxon>Sordariomycetes</taxon>
        <taxon>Xylariomycetidae</taxon>
        <taxon>Amphisphaeriales</taxon>
        <taxon>Apiosporaceae</taxon>
        <taxon>Apiospora</taxon>
    </lineage>
</organism>
<dbReference type="CDD" id="cd09917">
    <property type="entry name" value="F-box_SF"/>
    <property type="match status" value="1"/>
</dbReference>
<dbReference type="EMBL" id="JAQQWP010000011">
    <property type="protein sequence ID" value="KAK8096208.1"/>
    <property type="molecule type" value="Genomic_DNA"/>
</dbReference>
<dbReference type="SUPFAM" id="SSF81383">
    <property type="entry name" value="F-box domain"/>
    <property type="match status" value="1"/>
</dbReference>
<accession>A0AAW0Q8N4</accession>
<dbReference type="InterPro" id="IPR036047">
    <property type="entry name" value="F-box-like_dom_sf"/>
</dbReference>
<comment type="caution">
    <text evidence="2">The sequence shown here is derived from an EMBL/GenBank/DDBJ whole genome shotgun (WGS) entry which is preliminary data.</text>
</comment>
<evidence type="ECO:0000313" key="2">
    <source>
        <dbReference type="EMBL" id="KAK8096208.1"/>
    </source>
</evidence>
<keyword evidence="3" id="KW-1185">Reference proteome</keyword>
<dbReference type="Pfam" id="PF12937">
    <property type="entry name" value="F-box-like"/>
    <property type="match status" value="1"/>
</dbReference>
<sequence length="533" mass="61166">MSLPTIPHHWLSLPNEILNDICSQLTDRDIKNLRLTCSHFKDVVPLRLDRVFISANPRDVDVFSAIAAHDVLRRQVVEIIWDDALLQETGWFVGDEDDAADYKDAPKWFSRDCGESLWEITSSSETLRMEAAEWTKIPLLPISECWVYYQQLFQQQREVLQSGAHNRALEDAWRLRRFPNVRSVTVTPAAHGRLFFPLFKTPTIRAFPPGFVYPIPRGWPSSKDMVLELDEWGDAGDNFSYPNGNDWQGFRAVTSILARYPYDLTELRVDAFKVSSGLNVRMFEKPCRALADFITIITRPSFQRLHLDLMTGGQDQLGWPAFTSGHLARALSAAQLKSLSIRTDVATAAGDGEVEAVSPPSLSTIFTRANMSCLRHFGLSGFFIREDDLMRTLADLPHALLQTVELSFLRFDRELWATYSYDCRYIVEETFGHLLERIRDELPWQDVSLTVGDNLPYYMEGRAIWVNVDNFLHSGGANPFSADKWGMYMEDGFGVVKDLFDEAYERPDVSDEQLEYMGYRCWGTYPCNEQCRW</sequence>
<protein>
    <recommendedName>
        <fullName evidence="1">F-box domain-containing protein</fullName>
    </recommendedName>
</protein>
<dbReference type="Proteomes" id="UP001392437">
    <property type="component" value="Unassembled WGS sequence"/>
</dbReference>
<proteinExistence type="predicted"/>
<reference evidence="2 3" key="1">
    <citation type="submission" date="2023-01" db="EMBL/GenBank/DDBJ databases">
        <title>Analysis of 21 Apiospora genomes using comparative genomics revels a genus with tremendous synthesis potential of carbohydrate active enzymes and secondary metabolites.</title>
        <authorList>
            <person name="Sorensen T."/>
        </authorList>
    </citation>
    <scope>NUCLEOTIDE SEQUENCE [LARGE SCALE GENOMIC DNA]</scope>
    <source>
        <strain evidence="2 3">CBS 117206</strain>
    </source>
</reference>
<evidence type="ECO:0000313" key="3">
    <source>
        <dbReference type="Proteomes" id="UP001392437"/>
    </source>
</evidence>